<dbReference type="Pfam" id="PF13439">
    <property type="entry name" value="Glyco_transf_4"/>
    <property type="match status" value="1"/>
</dbReference>
<dbReference type="OrthoDB" id="9805661at2"/>
<dbReference type="InterPro" id="IPR001296">
    <property type="entry name" value="Glyco_trans_1"/>
</dbReference>
<feature type="domain" description="Glycosyl transferase family 1" evidence="1">
    <location>
        <begin position="183"/>
        <end position="351"/>
    </location>
</feature>
<keyword evidence="4" id="KW-1185">Reference proteome</keyword>
<gene>
    <name evidence="3" type="ORF">Rain11_0074</name>
</gene>
<accession>A0A2N3IKZ3</accession>
<dbReference type="InterPro" id="IPR050194">
    <property type="entry name" value="Glycosyltransferase_grp1"/>
</dbReference>
<dbReference type="SUPFAM" id="SSF53756">
    <property type="entry name" value="UDP-Glycosyltransferase/glycogen phosphorylase"/>
    <property type="match status" value="1"/>
</dbReference>
<organism evidence="3 4">
    <name type="scientific">Raineya orbicola</name>
    <dbReference type="NCBI Taxonomy" id="2016530"/>
    <lineage>
        <taxon>Bacteria</taxon>
        <taxon>Pseudomonadati</taxon>
        <taxon>Bacteroidota</taxon>
        <taxon>Cytophagia</taxon>
        <taxon>Cytophagales</taxon>
        <taxon>Raineyaceae</taxon>
        <taxon>Raineya</taxon>
    </lineage>
</organism>
<evidence type="ECO:0000259" key="2">
    <source>
        <dbReference type="Pfam" id="PF13439"/>
    </source>
</evidence>
<proteinExistence type="predicted"/>
<dbReference type="Pfam" id="PF00534">
    <property type="entry name" value="Glycos_transf_1"/>
    <property type="match status" value="1"/>
</dbReference>
<dbReference type="Proteomes" id="UP000233387">
    <property type="component" value="Unassembled WGS sequence"/>
</dbReference>
<dbReference type="PANTHER" id="PTHR45947:SF3">
    <property type="entry name" value="SULFOQUINOVOSYL TRANSFERASE SQD2"/>
    <property type="match status" value="1"/>
</dbReference>
<comment type="caution">
    <text evidence="3">The sequence shown here is derived from an EMBL/GenBank/DDBJ whole genome shotgun (WGS) entry which is preliminary data.</text>
</comment>
<name>A0A2N3IKZ3_9BACT</name>
<protein>
    <submittedName>
        <fullName evidence="3">Glycosyl transferases group 1</fullName>
    </submittedName>
</protein>
<evidence type="ECO:0000259" key="1">
    <source>
        <dbReference type="Pfam" id="PF00534"/>
    </source>
</evidence>
<dbReference type="CDD" id="cd03801">
    <property type="entry name" value="GT4_PimA-like"/>
    <property type="match status" value="1"/>
</dbReference>
<dbReference type="RefSeq" id="WP_101357333.1">
    <property type="nucleotide sequence ID" value="NZ_NKXO01000001.1"/>
</dbReference>
<keyword evidence="3" id="KW-0808">Transferase</keyword>
<dbReference type="PANTHER" id="PTHR45947">
    <property type="entry name" value="SULFOQUINOVOSYL TRANSFERASE SQD2"/>
    <property type="match status" value="1"/>
</dbReference>
<evidence type="ECO:0000313" key="4">
    <source>
        <dbReference type="Proteomes" id="UP000233387"/>
    </source>
</evidence>
<dbReference type="EMBL" id="NKXO01000001">
    <property type="protein sequence ID" value="PKQ70933.1"/>
    <property type="molecule type" value="Genomic_DNA"/>
</dbReference>
<sequence>MGKKVTYIISDIEKALAFEWIVEELNTEKYDLSFILLNRKQGSFLENWLKEKQVPVFWVYYESKKQLFSAFSEVRKILKNWGTQVVHCHLFTASLVGLLAAKSLGIKKRIFTRHYSTFHHEYFPRAVWYDRFINALATHIVAISENVRNVLILKEKVNPAKIRLIHHGFRLELFENVSRERVENLKQKYHLQNKFPVIGVIARWTHWKGIQFIIPAFAEILKHYPQAHLILANAKGDYTTEIEKLLKNLPPQSYIAIPFENDLPALYQLFDVYVHTPINAEVEAFGQTYVEALAAKIPSVFTLSGVAKEFIHHQENAWVVPFQNSEKIVEAIRNLLENNELRSKIIKNSRESVEKMFNLRKMIRGLEQLYDE</sequence>
<evidence type="ECO:0000313" key="3">
    <source>
        <dbReference type="EMBL" id="PKQ70933.1"/>
    </source>
</evidence>
<reference evidence="3 4" key="1">
    <citation type="submission" date="2017-06" db="EMBL/GenBank/DDBJ databases">
        <title>Raineya orbicola gen. nov., sp. nov. a slightly thermophilic bacterium of the phylum Bacteroidetes and the description of Raineyaceae fam. nov.</title>
        <authorList>
            <person name="Albuquerque L."/>
            <person name="Polonia A.R.M."/>
            <person name="Barroso C."/>
            <person name="Froufe H.J.C."/>
            <person name="Lage O."/>
            <person name="Lobo-Da-Cunha A."/>
            <person name="Egas C."/>
            <person name="Da Costa M.S."/>
        </authorList>
    </citation>
    <scope>NUCLEOTIDE SEQUENCE [LARGE SCALE GENOMIC DNA]</scope>
    <source>
        <strain evidence="3 4">SPSPC-11</strain>
    </source>
</reference>
<dbReference type="AlphaFoldDB" id="A0A2N3IKZ3"/>
<feature type="domain" description="Glycosyltransferase subfamily 4-like N-terminal" evidence="2">
    <location>
        <begin position="23"/>
        <end position="172"/>
    </location>
</feature>
<dbReference type="Gene3D" id="3.40.50.2000">
    <property type="entry name" value="Glycogen Phosphorylase B"/>
    <property type="match status" value="2"/>
</dbReference>
<dbReference type="InterPro" id="IPR028098">
    <property type="entry name" value="Glyco_trans_4-like_N"/>
</dbReference>
<dbReference type="GO" id="GO:0016758">
    <property type="term" value="F:hexosyltransferase activity"/>
    <property type="evidence" value="ECO:0007669"/>
    <property type="project" value="TreeGrafter"/>
</dbReference>